<name>A0A0E0J182_ORYNI</name>
<dbReference type="Proteomes" id="UP000006591">
    <property type="component" value="Chromosome 11"/>
</dbReference>
<protein>
    <submittedName>
        <fullName evidence="1">Uncharacterized protein</fullName>
    </submittedName>
</protein>
<evidence type="ECO:0000313" key="1">
    <source>
        <dbReference type="EnsemblPlants" id="ONIVA11G11030.2"/>
    </source>
</evidence>
<sequence length="117" mass="13217">MVGHRISRSHAGVNLRAAERDGRRLRGVLPVYHYQKNITVEDYAKSVVSNKPEGNFFLALQRLILSCCKIKPISAVSHATSGYTQRSKAVIKKEKQHGHYSTVNMIQHKCTSYVHTI</sequence>
<dbReference type="HOGENOM" id="CLU_168559_0_0_1"/>
<evidence type="ECO:0000313" key="2">
    <source>
        <dbReference type="Proteomes" id="UP000006591"/>
    </source>
</evidence>
<keyword evidence="2" id="KW-1185">Reference proteome</keyword>
<dbReference type="EnsemblPlants" id="ONIVA11G11030.2">
    <property type="protein sequence ID" value="ONIVA11G11030.2"/>
    <property type="gene ID" value="ONIVA11G11030"/>
</dbReference>
<organism evidence="1">
    <name type="scientific">Oryza nivara</name>
    <name type="common">Indian wild rice</name>
    <name type="synonym">Oryza sativa f. spontanea</name>
    <dbReference type="NCBI Taxonomy" id="4536"/>
    <lineage>
        <taxon>Eukaryota</taxon>
        <taxon>Viridiplantae</taxon>
        <taxon>Streptophyta</taxon>
        <taxon>Embryophyta</taxon>
        <taxon>Tracheophyta</taxon>
        <taxon>Spermatophyta</taxon>
        <taxon>Magnoliopsida</taxon>
        <taxon>Liliopsida</taxon>
        <taxon>Poales</taxon>
        <taxon>Poaceae</taxon>
        <taxon>BOP clade</taxon>
        <taxon>Oryzoideae</taxon>
        <taxon>Oryzeae</taxon>
        <taxon>Oryzinae</taxon>
        <taxon>Oryza</taxon>
    </lineage>
</organism>
<dbReference type="AlphaFoldDB" id="A0A0E0J182"/>
<reference evidence="1" key="2">
    <citation type="submission" date="2018-04" db="EMBL/GenBank/DDBJ databases">
        <title>OnivRS2 (Oryza nivara Reference Sequence Version 2).</title>
        <authorList>
            <person name="Zhang J."/>
            <person name="Kudrna D."/>
            <person name="Lee S."/>
            <person name="Talag J."/>
            <person name="Rajasekar S."/>
            <person name="Welchert J."/>
            <person name="Hsing Y.-I."/>
            <person name="Wing R.A."/>
        </authorList>
    </citation>
    <scope>NUCLEOTIDE SEQUENCE [LARGE SCALE GENOMIC DNA]</scope>
    <source>
        <strain evidence="1">SL10</strain>
    </source>
</reference>
<dbReference type="Gramene" id="ONIVA11G11030.2">
    <property type="protein sequence ID" value="ONIVA11G11030.2"/>
    <property type="gene ID" value="ONIVA11G11030"/>
</dbReference>
<reference evidence="1" key="1">
    <citation type="submission" date="2015-04" db="UniProtKB">
        <authorList>
            <consortium name="EnsemblPlants"/>
        </authorList>
    </citation>
    <scope>IDENTIFICATION</scope>
    <source>
        <strain evidence="1">SL10</strain>
    </source>
</reference>
<dbReference type="OMA" id="TSYVHTI"/>
<accession>A0A0E0J182</accession>
<proteinExistence type="predicted"/>